<protein>
    <submittedName>
        <fullName evidence="1">Heme biosynthesis protein HemY</fullName>
    </submittedName>
</protein>
<keyword evidence="2" id="KW-1185">Reference proteome</keyword>
<comment type="caution">
    <text evidence="1">The sequence shown here is derived from an EMBL/GenBank/DDBJ whole genome shotgun (WGS) entry which is preliminary data.</text>
</comment>
<dbReference type="EMBL" id="JAENHL010000007">
    <property type="protein sequence ID" value="MBK1869185.1"/>
    <property type="molecule type" value="Genomic_DNA"/>
</dbReference>
<gene>
    <name evidence="1" type="ORF">JHL16_22685</name>
</gene>
<organism evidence="1 2">
    <name type="scientific">Taklimakanibacter albus</name>
    <dbReference type="NCBI Taxonomy" id="2800327"/>
    <lineage>
        <taxon>Bacteria</taxon>
        <taxon>Pseudomonadati</taxon>
        <taxon>Pseudomonadota</taxon>
        <taxon>Alphaproteobacteria</taxon>
        <taxon>Hyphomicrobiales</taxon>
        <taxon>Aestuariivirgaceae</taxon>
        <taxon>Taklimakanibacter</taxon>
    </lineage>
</organism>
<name>A0ACC5R9Q8_9HYPH</name>
<reference evidence="1" key="1">
    <citation type="submission" date="2021-01" db="EMBL/GenBank/DDBJ databases">
        <authorList>
            <person name="Sun Q."/>
        </authorList>
    </citation>
    <scope>NUCLEOTIDE SEQUENCE</scope>
    <source>
        <strain evidence="1">YIM B02566</strain>
    </source>
</reference>
<sequence length="517" mass="55039">MIRLLIRFLLLAAAAAGFAWIADRPGTIVIRWLNREIETSVLAGLAGLIFAVLALWFLLGLLRRLIGTPGAIGGYFRFRKARRGYESLSRGIIAAGAGDGASAQRFAAIAAKSLTDEPLLRLLEVQAAQLKGDRTKVRQGFEAMLKSPQTEALGLRGLFSEARQAGDLAAARGYAERALKLNAAHGWASSALLSIQSQARDWDAALVTLETQRKAGHLAADKMKRLKAVLLAAKALAAETSDRPAALAWALDAHKLDPSLVPAAAVATRLYGADDALRRAWRVASKTWALSPHPDLAEAYAYARLTSPPQERYERVRRLIGAYSGGVEGAYALGRAAAEARQWDDAAKALEPLLGSEPQARFCAVMAEIEEGRGDKGRAREWLARAVRAPSDPMWVIDGAASPFWTPISPVTGEIGFAEWKVPFDQLPRQTATTPSQPPEAESIEATPALAAPAPAPVPPAAPPVAAAAPPATPVPPPPAPAAAQKPRIVEPIRPPDDPGLPEDDPEQSTRRVSADG</sequence>
<evidence type="ECO:0000313" key="2">
    <source>
        <dbReference type="Proteomes" id="UP000616151"/>
    </source>
</evidence>
<evidence type="ECO:0000313" key="1">
    <source>
        <dbReference type="EMBL" id="MBK1869185.1"/>
    </source>
</evidence>
<accession>A0ACC5R9Q8</accession>
<proteinExistence type="predicted"/>
<dbReference type="Proteomes" id="UP000616151">
    <property type="component" value="Unassembled WGS sequence"/>
</dbReference>